<sequence>MKKIKISLTAIALLISMGLYAQDWQPAGDRIKTRWAETVTPDNVWKEYPRPQMVRPEWKSLNGLWEYAVTLNNAVKPEAWEKNILVPFALETPLSGVGRRIESNEVIWYKKSFELAPEANERQLLNFEGVDYKCMVWVNGELAGSHIGGNLPFSFDVTDLVKPGENEIKLRVIDGTDDFDLYQLRGKQKRDNGGIWYTPSSGIWAPVWIESVPETYIKSVKLLADMYGELKAEATIGGLQQKAQLQVSVFDNDELVAQKKGLCTDVLLSVKNAKLWSPSSPKLYDLKIELLDEDGKVLDVVTSYAGFRTVGKACDAEGNWRFTLNGKEIFHYGPLDQGWWPESFLLPPSDEAIVWEMDFLKKAGFNMIRKHKKAEIRRYYYHADRMGFVIWQDQTSGGSGGREWPKWKRLHMESEDYAPKRPDQWHREDALDADWPDWAHELYKNELKTMIDVLYNHPSVVVWTTFNERWGQHRSMEVGNWVKAYDPSRLLNIASGGNFFEVGDIADQHEYPHPNYPLDVDLYNDYIKAVGEFGGHGWAEKDHIWDTSKRNWGYGGMPKTKEEYIERYTVSCRILGELRKKGISGGVYTQTTDVEGELNGLITYDRAVMKISPEELYEIHKKAGLLD</sequence>
<dbReference type="InterPro" id="IPR006104">
    <property type="entry name" value="Glyco_hydro_2_N"/>
</dbReference>
<comment type="caution">
    <text evidence="8">The sequence shown here is derived from an EMBL/GenBank/DDBJ whole genome shotgun (WGS) entry which is preliminary data.</text>
</comment>
<evidence type="ECO:0000259" key="5">
    <source>
        <dbReference type="Pfam" id="PF00703"/>
    </source>
</evidence>
<reference evidence="8" key="1">
    <citation type="submission" date="2022-11" db="EMBL/GenBank/DDBJ databases">
        <title>Marilongibacter aestuarii gen. nov., sp. nov., isolated from tidal flat sediment.</title>
        <authorList>
            <person name="Jiayan W."/>
        </authorList>
    </citation>
    <scope>NUCLEOTIDE SEQUENCE</scope>
    <source>
        <strain evidence="8">Z1-6</strain>
    </source>
</reference>
<evidence type="ECO:0000256" key="2">
    <source>
        <dbReference type="ARBA" id="ARBA00022801"/>
    </source>
</evidence>
<dbReference type="InterPro" id="IPR006103">
    <property type="entry name" value="Glyco_hydro_2_cat"/>
</dbReference>
<dbReference type="InterPro" id="IPR036156">
    <property type="entry name" value="Beta-gal/glucu_dom_sf"/>
</dbReference>
<dbReference type="SUPFAM" id="SSF49303">
    <property type="entry name" value="beta-Galactosidase/glucuronidase domain"/>
    <property type="match status" value="1"/>
</dbReference>
<dbReference type="Pfam" id="PF02836">
    <property type="entry name" value="Glyco_hydro_2_C"/>
    <property type="match status" value="1"/>
</dbReference>
<dbReference type="Gene3D" id="2.60.40.10">
    <property type="entry name" value="Immunoglobulins"/>
    <property type="match status" value="1"/>
</dbReference>
<dbReference type="RefSeq" id="WP_343334406.1">
    <property type="nucleotide sequence ID" value="NZ_JAPOHD010000030.1"/>
</dbReference>
<evidence type="ECO:0000313" key="8">
    <source>
        <dbReference type="EMBL" id="MCY1722076.1"/>
    </source>
</evidence>
<name>A0A9X3F7T3_9BACT</name>
<dbReference type="InterPro" id="IPR013783">
    <property type="entry name" value="Ig-like_fold"/>
</dbReference>
<evidence type="ECO:0000256" key="3">
    <source>
        <dbReference type="ARBA" id="ARBA00023295"/>
    </source>
</evidence>
<evidence type="ECO:0000259" key="6">
    <source>
        <dbReference type="Pfam" id="PF02836"/>
    </source>
</evidence>
<keyword evidence="9" id="KW-1185">Reference proteome</keyword>
<dbReference type="GO" id="GO:0005975">
    <property type="term" value="P:carbohydrate metabolic process"/>
    <property type="evidence" value="ECO:0007669"/>
    <property type="project" value="InterPro"/>
</dbReference>
<dbReference type="Gene3D" id="2.60.120.260">
    <property type="entry name" value="Galactose-binding domain-like"/>
    <property type="match status" value="1"/>
</dbReference>
<feature type="signal peptide" evidence="4">
    <location>
        <begin position="1"/>
        <end position="21"/>
    </location>
</feature>
<dbReference type="InterPro" id="IPR017853">
    <property type="entry name" value="GH"/>
</dbReference>
<keyword evidence="2" id="KW-0378">Hydrolase</keyword>
<dbReference type="Pfam" id="PF00703">
    <property type="entry name" value="Glyco_hydro_2"/>
    <property type="match status" value="1"/>
</dbReference>
<dbReference type="Gene3D" id="3.20.20.80">
    <property type="entry name" value="Glycosidases"/>
    <property type="match status" value="1"/>
</dbReference>
<keyword evidence="3" id="KW-0326">Glycosidase</keyword>
<dbReference type="SUPFAM" id="SSF49785">
    <property type="entry name" value="Galactose-binding domain-like"/>
    <property type="match status" value="1"/>
</dbReference>
<evidence type="ECO:0000256" key="1">
    <source>
        <dbReference type="ARBA" id="ARBA00007401"/>
    </source>
</evidence>
<dbReference type="InterPro" id="IPR006102">
    <property type="entry name" value="Ig-like_GH2"/>
</dbReference>
<dbReference type="InterPro" id="IPR051913">
    <property type="entry name" value="GH2_Domain-Containing"/>
</dbReference>
<dbReference type="SUPFAM" id="SSF51445">
    <property type="entry name" value="(Trans)glycosidases"/>
    <property type="match status" value="1"/>
</dbReference>
<dbReference type="EMBL" id="JAPOHD010000030">
    <property type="protein sequence ID" value="MCY1722076.1"/>
    <property type="molecule type" value="Genomic_DNA"/>
</dbReference>
<proteinExistence type="inferred from homology"/>
<feature type="domain" description="Glycosyl hydrolases family 2 sugar binding" evidence="7">
    <location>
        <begin position="60"/>
        <end position="176"/>
    </location>
</feature>
<evidence type="ECO:0000259" key="7">
    <source>
        <dbReference type="Pfam" id="PF02837"/>
    </source>
</evidence>
<dbReference type="GO" id="GO:0004553">
    <property type="term" value="F:hydrolase activity, hydrolyzing O-glycosyl compounds"/>
    <property type="evidence" value="ECO:0007669"/>
    <property type="project" value="InterPro"/>
</dbReference>
<dbReference type="Proteomes" id="UP001145087">
    <property type="component" value="Unassembled WGS sequence"/>
</dbReference>
<protein>
    <submittedName>
        <fullName evidence="8">Beta-galactosidase</fullName>
    </submittedName>
</protein>
<keyword evidence="4" id="KW-0732">Signal</keyword>
<dbReference type="AlphaFoldDB" id="A0A9X3F7T3"/>
<feature type="domain" description="Glycoside hydrolase family 2 immunoglobulin-like beta-sandwich" evidence="5">
    <location>
        <begin position="227"/>
        <end position="308"/>
    </location>
</feature>
<dbReference type="PANTHER" id="PTHR42732">
    <property type="entry name" value="BETA-GALACTOSIDASE"/>
    <property type="match status" value="1"/>
</dbReference>
<accession>A0A9X3F7T3</accession>
<evidence type="ECO:0000313" key="9">
    <source>
        <dbReference type="Proteomes" id="UP001145087"/>
    </source>
</evidence>
<dbReference type="PANTHER" id="PTHR42732:SF2">
    <property type="entry name" value="BETA-MANNOSIDASE"/>
    <property type="match status" value="1"/>
</dbReference>
<dbReference type="Pfam" id="PF02837">
    <property type="entry name" value="Glyco_hydro_2_N"/>
    <property type="match status" value="1"/>
</dbReference>
<feature type="domain" description="Glycoside hydrolase family 2 catalytic" evidence="6">
    <location>
        <begin position="351"/>
        <end position="506"/>
    </location>
</feature>
<comment type="similarity">
    <text evidence="1">Belongs to the glycosyl hydrolase 2 family.</text>
</comment>
<organism evidence="8 9">
    <name type="scientific">Draconibacterium aestuarii</name>
    <dbReference type="NCBI Taxonomy" id="2998507"/>
    <lineage>
        <taxon>Bacteria</taxon>
        <taxon>Pseudomonadati</taxon>
        <taxon>Bacteroidota</taxon>
        <taxon>Bacteroidia</taxon>
        <taxon>Marinilabiliales</taxon>
        <taxon>Prolixibacteraceae</taxon>
        <taxon>Draconibacterium</taxon>
    </lineage>
</organism>
<evidence type="ECO:0000256" key="4">
    <source>
        <dbReference type="SAM" id="SignalP"/>
    </source>
</evidence>
<feature type="chain" id="PRO_5040907403" evidence="4">
    <location>
        <begin position="22"/>
        <end position="627"/>
    </location>
</feature>
<dbReference type="InterPro" id="IPR008979">
    <property type="entry name" value="Galactose-bd-like_sf"/>
</dbReference>
<gene>
    <name evidence="8" type="ORF">OU798_17115</name>
</gene>